<dbReference type="AlphaFoldDB" id="A0A4Y1Z837"/>
<comment type="caution">
    <text evidence="1">The sequence shown here is derived from an EMBL/GenBank/DDBJ whole genome shotgun (WGS) entry which is preliminary data.</text>
</comment>
<evidence type="ECO:0008006" key="3">
    <source>
        <dbReference type="Google" id="ProtNLM"/>
    </source>
</evidence>
<protein>
    <recommendedName>
        <fullName evidence="3">Stage III sporulation protein AG</fullName>
    </recommendedName>
</protein>
<name>A0A4Y1Z837_9BACL</name>
<dbReference type="EMBL" id="BEXB01000004">
    <property type="protein sequence ID" value="GAY75183.1"/>
    <property type="molecule type" value="Genomic_DNA"/>
</dbReference>
<sequence length="61" mass="6482">MIDQDGNKVPVVIGNEQPTVRGVIVVARGADQSSTKVAIMDAVSTVLDLPSYKVTVLEKND</sequence>
<dbReference type="RefSeq" id="WP_262392135.1">
    <property type="nucleotide sequence ID" value="NZ_BEXB01000004.1"/>
</dbReference>
<organism evidence="1 2">
    <name type="scientific">Sporolactobacillus inulinus</name>
    <dbReference type="NCBI Taxonomy" id="2078"/>
    <lineage>
        <taxon>Bacteria</taxon>
        <taxon>Bacillati</taxon>
        <taxon>Bacillota</taxon>
        <taxon>Bacilli</taxon>
        <taxon>Bacillales</taxon>
        <taxon>Sporolactobacillaceae</taxon>
        <taxon>Sporolactobacillus</taxon>
    </lineage>
</organism>
<reference evidence="1 2" key="1">
    <citation type="submission" date="2017-11" db="EMBL/GenBank/DDBJ databases">
        <title>Draft Genome Sequence of Sporolactobacillus inulinus NBRC 111894 Isolated from Koso, a Japanese Sugar-Vegetable Fermented Beverage.</title>
        <authorList>
            <person name="Chiou T.Y."/>
            <person name="Oshima K."/>
            <person name="Suda W."/>
            <person name="Hattori M."/>
            <person name="Takahashi T."/>
        </authorList>
    </citation>
    <scope>NUCLEOTIDE SEQUENCE [LARGE SCALE GENOMIC DNA]</scope>
    <source>
        <strain evidence="1 2">NBRC111894</strain>
    </source>
</reference>
<evidence type="ECO:0000313" key="1">
    <source>
        <dbReference type="EMBL" id="GAY75183.1"/>
    </source>
</evidence>
<proteinExistence type="predicted"/>
<gene>
    <name evidence="1" type="ORF">NBRC111894_737</name>
</gene>
<dbReference type="Proteomes" id="UP000319716">
    <property type="component" value="Unassembled WGS sequence"/>
</dbReference>
<accession>A0A4Y1Z837</accession>
<evidence type="ECO:0000313" key="2">
    <source>
        <dbReference type="Proteomes" id="UP000319716"/>
    </source>
</evidence>